<keyword evidence="2" id="KW-1185">Reference proteome</keyword>
<sequence>MAPCCGPRSHFMVVEEDLGSAVAVLVLGLLVEVLSKEDGWRIEALRAASSVRKRLWKLECCTTSGHHLCSF</sequence>
<proteinExistence type="predicted"/>
<reference evidence="1" key="1">
    <citation type="submission" date="2020-08" db="EMBL/GenBank/DDBJ databases">
        <title>Plant Genome Project.</title>
        <authorList>
            <person name="Zhang R.-G."/>
        </authorList>
    </citation>
    <scope>NUCLEOTIDE SEQUENCE</scope>
    <source>
        <strain evidence="1">WSP0</strain>
        <tissue evidence="1">Leaf</tissue>
    </source>
</reference>
<gene>
    <name evidence="1" type="ORF">RHGRI_007931</name>
</gene>
<organism evidence="1 2">
    <name type="scientific">Rhododendron griersonianum</name>
    <dbReference type="NCBI Taxonomy" id="479676"/>
    <lineage>
        <taxon>Eukaryota</taxon>
        <taxon>Viridiplantae</taxon>
        <taxon>Streptophyta</taxon>
        <taxon>Embryophyta</taxon>
        <taxon>Tracheophyta</taxon>
        <taxon>Spermatophyta</taxon>
        <taxon>Magnoliopsida</taxon>
        <taxon>eudicotyledons</taxon>
        <taxon>Gunneridae</taxon>
        <taxon>Pentapetalae</taxon>
        <taxon>asterids</taxon>
        <taxon>Ericales</taxon>
        <taxon>Ericaceae</taxon>
        <taxon>Ericoideae</taxon>
        <taxon>Rhodoreae</taxon>
        <taxon>Rhododendron</taxon>
    </lineage>
</organism>
<accession>A0AAV6L0G8</accession>
<evidence type="ECO:0000313" key="2">
    <source>
        <dbReference type="Proteomes" id="UP000823749"/>
    </source>
</evidence>
<dbReference type="Proteomes" id="UP000823749">
    <property type="component" value="Chromosome 3"/>
</dbReference>
<evidence type="ECO:0000313" key="1">
    <source>
        <dbReference type="EMBL" id="KAG5557853.1"/>
    </source>
</evidence>
<protein>
    <submittedName>
        <fullName evidence="1">Uncharacterized protein</fullName>
    </submittedName>
</protein>
<dbReference type="AlphaFoldDB" id="A0AAV6L0G8"/>
<comment type="caution">
    <text evidence="1">The sequence shown here is derived from an EMBL/GenBank/DDBJ whole genome shotgun (WGS) entry which is preliminary data.</text>
</comment>
<name>A0AAV6L0G8_9ERIC</name>
<dbReference type="EMBL" id="JACTNZ010000003">
    <property type="protein sequence ID" value="KAG5557853.1"/>
    <property type="molecule type" value="Genomic_DNA"/>
</dbReference>